<dbReference type="CDD" id="cd22786">
    <property type="entry name" value="DPBB_YuiC-like"/>
    <property type="match status" value="1"/>
</dbReference>
<organism evidence="3 5">
    <name type="scientific">Alkalihalobacillus alcalophilus ATCC 27647 = CGMCC 1.3604</name>
    <dbReference type="NCBI Taxonomy" id="1218173"/>
    <lineage>
        <taxon>Bacteria</taxon>
        <taxon>Bacillati</taxon>
        <taxon>Bacillota</taxon>
        <taxon>Bacilli</taxon>
        <taxon>Bacillales</taxon>
        <taxon>Bacillaceae</taxon>
        <taxon>Alkalihalobacillus</taxon>
    </lineage>
</organism>
<dbReference type="SUPFAM" id="SSF50685">
    <property type="entry name" value="Barwin-like endoglucanases"/>
    <property type="match status" value="1"/>
</dbReference>
<protein>
    <recommendedName>
        <fullName evidence="2">3D domain-containing protein</fullName>
    </recommendedName>
</protein>
<evidence type="ECO:0000313" key="5">
    <source>
        <dbReference type="Proteomes" id="UP000002754"/>
    </source>
</evidence>
<gene>
    <name evidence="4" type="ORF">AJ85_13840</name>
    <name evidence="3" type="ORF">BALCAV_0221485</name>
</gene>
<evidence type="ECO:0000313" key="4">
    <source>
        <dbReference type="EMBL" id="THG90032.1"/>
    </source>
</evidence>
<dbReference type="Proteomes" id="UP000297014">
    <property type="component" value="Unassembled WGS sequence"/>
</dbReference>
<dbReference type="Proteomes" id="UP000002754">
    <property type="component" value="Unassembled WGS sequence"/>
</dbReference>
<dbReference type="Pfam" id="PF06725">
    <property type="entry name" value="3D"/>
    <property type="match status" value="1"/>
</dbReference>
<dbReference type="eggNOG" id="COG3584">
    <property type="taxonomic scope" value="Bacteria"/>
</dbReference>
<dbReference type="GO" id="GO:0004553">
    <property type="term" value="F:hydrolase activity, hydrolyzing O-glycosyl compounds"/>
    <property type="evidence" value="ECO:0007669"/>
    <property type="project" value="InterPro"/>
</dbReference>
<dbReference type="AlphaFoldDB" id="A0A094WCV5"/>
<accession>A0A094WCV5</accession>
<dbReference type="EMBL" id="ALPT02000122">
    <property type="protein sequence ID" value="KGA95609.1"/>
    <property type="molecule type" value="Genomic_DNA"/>
</dbReference>
<dbReference type="PANTHER" id="PTHR39160:SF4">
    <property type="entry name" value="RESUSCITATION-PROMOTING FACTOR RPFB"/>
    <property type="match status" value="1"/>
</dbReference>
<reference evidence="4 6" key="2">
    <citation type="submission" date="2014-01" db="EMBL/GenBank/DDBJ databases">
        <title>Draft genome sequencing of Bacillus alcalophilus CGMCC 1.3604.</title>
        <authorList>
            <person name="Yang J."/>
            <person name="Diao L."/>
            <person name="Yang S."/>
        </authorList>
    </citation>
    <scope>NUCLEOTIDE SEQUENCE [LARGE SCALE GENOMIC DNA]</scope>
    <source>
        <strain evidence="4 6">CGMCC 1.3604</strain>
    </source>
</reference>
<dbReference type="PANTHER" id="PTHR39160">
    <property type="entry name" value="CELL WALL-BINDING PROTEIN YOCH"/>
    <property type="match status" value="1"/>
</dbReference>
<dbReference type="STRING" id="1218173.BALCAV_0221485"/>
<dbReference type="GO" id="GO:0009254">
    <property type="term" value="P:peptidoglycan turnover"/>
    <property type="evidence" value="ECO:0007669"/>
    <property type="project" value="InterPro"/>
</dbReference>
<evidence type="ECO:0000313" key="3">
    <source>
        <dbReference type="EMBL" id="KGA95609.1"/>
    </source>
</evidence>
<dbReference type="Gene3D" id="2.40.40.10">
    <property type="entry name" value="RlpA-like domain"/>
    <property type="match status" value="1"/>
</dbReference>
<reference evidence="3 5" key="1">
    <citation type="journal article" date="2014" name="Genome Announc.">
        <title>Draft Genome Sequence of Bacillus alcalophilus AV1934, a Classic Alkaliphile Isolated from Human Feces in 1934.</title>
        <authorList>
            <person name="Attie O."/>
            <person name="Jayaprakash A."/>
            <person name="Shah H."/>
            <person name="Paulsen I.T."/>
            <person name="Morino M."/>
            <person name="Takahashi Y."/>
            <person name="Narumi I."/>
            <person name="Sachidanandam R."/>
            <person name="Satoh K."/>
            <person name="Ito M."/>
            <person name="Krulwich T.A."/>
        </authorList>
    </citation>
    <scope>NUCLEOTIDE SEQUENCE [LARGE SCALE GENOMIC DNA]</scope>
    <source>
        <strain evidence="3 5">AV1934</strain>
    </source>
</reference>
<dbReference type="InterPro" id="IPR010611">
    <property type="entry name" value="3D_dom"/>
</dbReference>
<proteinExistence type="predicted"/>
<name>A0A094WCV5_ALKAL</name>
<dbReference type="GO" id="GO:0019867">
    <property type="term" value="C:outer membrane"/>
    <property type="evidence" value="ECO:0007669"/>
    <property type="project" value="InterPro"/>
</dbReference>
<feature type="domain" description="3D" evidence="2">
    <location>
        <begin position="143"/>
        <end position="204"/>
    </location>
</feature>
<evidence type="ECO:0000313" key="6">
    <source>
        <dbReference type="Proteomes" id="UP000297014"/>
    </source>
</evidence>
<comment type="caution">
    <text evidence="3">The sequence shown here is derived from an EMBL/GenBank/DDBJ whole genome shotgun (WGS) entry which is preliminary data.</text>
</comment>
<keyword evidence="1" id="KW-0732">Signal</keyword>
<dbReference type="InterPro" id="IPR051933">
    <property type="entry name" value="Resuscitation_pf_RpfB"/>
</dbReference>
<sequence>MNKLKTTIRRIFMVCLFLAALLSTFYTFSGVSAEEVERWASERVHTFSSQETSLLGQNAGMKISDLQERFLPFQVREEQSKSLETIESKPVSIEEAIDWSQYPVNRVVATGYTAGVESTGKSPGQPGYGITFSGIEVRRDLYSTIAADPSVYPIGTILFIPEYGYGVVADTGSAIKGNKIDLYYETVSDVYNNWGKRELDVYVVKVGEGKITSEELDLLNEDEAVQVFRAQLGK</sequence>
<dbReference type="InterPro" id="IPR036908">
    <property type="entry name" value="RlpA-like_sf"/>
</dbReference>
<evidence type="ECO:0000259" key="2">
    <source>
        <dbReference type="Pfam" id="PF06725"/>
    </source>
</evidence>
<keyword evidence="5" id="KW-1185">Reference proteome</keyword>
<evidence type="ECO:0000256" key="1">
    <source>
        <dbReference type="ARBA" id="ARBA00022729"/>
    </source>
</evidence>
<dbReference type="EMBL" id="JALP01000182">
    <property type="protein sequence ID" value="THG90032.1"/>
    <property type="molecule type" value="Genomic_DNA"/>
</dbReference>